<dbReference type="Proteomes" id="UP000000763">
    <property type="component" value="Chromosome 9"/>
</dbReference>
<dbReference type="AlphaFoldDB" id="Q6K1V9"/>
<dbReference type="Pfam" id="PF04827">
    <property type="entry name" value="Plant_tran"/>
    <property type="match status" value="1"/>
</dbReference>
<accession>Q6K1V9</accession>
<protein>
    <submittedName>
        <fullName evidence="1">Ribosomal protein-like</fullName>
    </submittedName>
</protein>
<dbReference type="PANTHER" id="PTHR47150:SF7">
    <property type="entry name" value="NUCLEASE"/>
    <property type="match status" value="1"/>
</dbReference>
<name>Q6K1V9_ORYSJ</name>
<proteinExistence type="predicted"/>
<evidence type="ECO:0000313" key="2">
    <source>
        <dbReference type="Proteomes" id="UP000000763"/>
    </source>
</evidence>
<dbReference type="PANTHER" id="PTHR47150">
    <property type="entry name" value="OS12G0169200 PROTEIN"/>
    <property type="match status" value="1"/>
</dbReference>
<reference evidence="2" key="2">
    <citation type="journal article" date="2008" name="Nucleic Acids Res.">
        <title>The rice annotation project database (RAP-DB): 2008 update.</title>
        <authorList>
            <consortium name="The rice annotation project (RAP)"/>
        </authorList>
    </citation>
    <scope>GENOME REANNOTATION</scope>
    <source>
        <strain evidence="2">cv. Nipponbare</strain>
    </source>
</reference>
<reference evidence="2" key="1">
    <citation type="journal article" date="2005" name="Nature">
        <title>The map-based sequence of the rice genome.</title>
        <authorList>
            <consortium name="International rice genome sequencing project (IRGSP)"/>
            <person name="Matsumoto T."/>
            <person name="Wu J."/>
            <person name="Kanamori H."/>
            <person name="Katayose Y."/>
            <person name="Fujisawa M."/>
            <person name="Namiki N."/>
            <person name="Mizuno H."/>
            <person name="Yamamoto K."/>
            <person name="Antonio B.A."/>
            <person name="Baba T."/>
            <person name="Sakata K."/>
            <person name="Nagamura Y."/>
            <person name="Aoki H."/>
            <person name="Arikawa K."/>
            <person name="Arita K."/>
            <person name="Bito T."/>
            <person name="Chiden Y."/>
            <person name="Fujitsuka N."/>
            <person name="Fukunaka R."/>
            <person name="Hamada M."/>
            <person name="Harada C."/>
            <person name="Hayashi A."/>
            <person name="Hijishita S."/>
            <person name="Honda M."/>
            <person name="Hosokawa S."/>
            <person name="Ichikawa Y."/>
            <person name="Idonuma A."/>
            <person name="Iijima M."/>
            <person name="Ikeda M."/>
            <person name="Ikeno M."/>
            <person name="Ito K."/>
            <person name="Ito S."/>
            <person name="Ito T."/>
            <person name="Ito Y."/>
            <person name="Ito Y."/>
            <person name="Iwabuchi A."/>
            <person name="Kamiya K."/>
            <person name="Karasawa W."/>
            <person name="Kurita K."/>
            <person name="Katagiri S."/>
            <person name="Kikuta A."/>
            <person name="Kobayashi H."/>
            <person name="Kobayashi N."/>
            <person name="Machita K."/>
            <person name="Maehara T."/>
            <person name="Masukawa M."/>
            <person name="Mizubayashi T."/>
            <person name="Mukai Y."/>
            <person name="Nagasaki H."/>
            <person name="Nagata Y."/>
            <person name="Naito S."/>
            <person name="Nakashima M."/>
            <person name="Nakama Y."/>
            <person name="Nakamichi Y."/>
            <person name="Nakamura M."/>
            <person name="Meguro A."/>
            <person name="Negishi M."/>
            <person name="Ohta I."/>
            <person name="Ohta T."/>
            <person name="Okamoto M."/>
            <person name="Ono N."/>
            <person name="Saji S."/>
            <person name="Sakaguchi M."/>
            <person name="Sakai K."/>
            <person name="Shibata M."/>
            <person name="Shimokawa T."/>
            <person name="Song J."/>
            <person name="Takazaki Y."/>
            <person name="Terasawa K."/>
            <person name="Tsugane M."/>
            <person name="Tsuji K."/>
            <person name="Ueda S."/>
            <person name="Waki K."/>
            <person name="Yamagata H."/>
            <person name="Yamamoto M."/>
            <person name="Yamamoto S."/>
            <person name="Yamane H."/>
            <person name="Yoshiki S."/>
            <person name="Yoshihara R."/>
            <person name="Yukawa K."/>
            <person name="Zhong H."/>
            <person name="Yano M."/>
            <person name="Yuan Q."/>
            <person name="Ouyang S."/>
            <person name="Liu J."/>
            <person name="Jones K.M."/>
            <person name="Gansberger K."/>
            <person name="Moffat K."/>
            <person name="Hill J."/>
            <person name="Bera J."/>
            <person name="Fadrosh D."/>
            <person name="Jin S."/>
            <person name="Johri S."/>
            <person name="Kim M."/>
            <person name="Overton L."/>
            <person name="Reardon M."/>
            <person name="Tsitrin T."/>
            <person name="Vuong H."/>
            <person name="Weaver B."/>
            <person name="Ciecko A."/>
            <person name="Tallon L."/>
            <person name="Jackson J."/>
            <person name="Pai G."/>
            <person name="Aken S.V."/>
            <person name="Utterback T."/>
            <person name="Reidmuller S."/>
            <person name="Feldblyum T."/>
            <person name="Hsiao J."/>
            <person name="Zismann V."/>
            <person name="Iobst S."/>
            <person name="de Vazeille A.R."/>
            <person name="Buell C.R."/>
            <person name="Ying K."/>
            <person name="Li Y."/>
            <person name="Lu T."/>
            <person name="Huang Y."/>
            <person name="Zhao Q."/>
            <person name="Feng Q."/>
            <person name="Zhang L."/>
            <person name="Zhu J."/>
            <person name="Weng Q."/>
            <person name="Mu J."/>
            <person name="Lu Y."/>
            <person name="Fan D."/>
            <person name="Liu Y."/>
            <person name="Guan J."/>
            <person name="Zhang Y."/>
            <person name="Yu S."/>
            <person name="Liu X."/>
            <person name="Zhang Y."/>
            <person name="Hong G."/>
            <person name="Han B."/>
            <person name="Choisne N."/>
            <person name="Demange N."/>
            <person name="Orjeda G."/>
            <person name="Samain S."/>
            <person name="Cattolico L."/>
            <person name="Pelletier E."/>
            <person name="Couloux A."/>
            <person name="Segurens B."/>
            <person name="Wincker P."/>
            <person name="D'Hont A."/>
            <person name="Scarpelli C."/>
            <person name="Weissenbach J."/>
            <person name="Salanoubat M."/>
            <person name="Quetier F."/>
            <person name="Yu Y."/>
            <person name="Kim H.R."/>
            <person name="Rambo T."/>
            <person name="Currie J."/>
            <person name="Collura K."/>
            <person name="Luo M."/>
            <person name="Yang T."/>
            <person name="Ammiraju J.S.S."/>
            <person name="Engler F."/>
            <person name="Soderlund C."/>
            <person name="Wing R.A."/>
            <person name="Palmer L.E."/>
            <person name="de la Bastide M."/>
            <person name="Spiegel L."/>
            <person name="Nascimento L."/>
            <person name="Zutavern T."/>
            <person name="O'Shaughnessy A."/>
            <person name="Dike S."/>
            <person name="Dedhia N."/>
            <person name="Preston R."/>
            <person name="Balija V."/>
            <person name="McCombie W.R."/>
            <person name="Chow T."/>
            <person name="Chen H."/>
            <person name="Chung M."/>
            <person name="Chen C."/>
            <person name="Shaw J."/>
            <person name="Wu H."/>
            <person name="Hsiao K."/>
            <person name="Chao Y."/>
            <person name="Chu M."/>
            <person name="Cheng C."/>
            <person name="Hour A."/>
            <person name="Lee P."/>
            <person name="Lin S."/>
            <person name="Lin Y."/>
            <person name="Liou J."/>
            <person name="Liu S."/>
            <person name="Hsing Y."/>
            <person name="Raghuvanshi S."/>
            <person name="Mohanty A."/>
            <person name="Bharti A.K."/>
            <person name="Gaur A."/>
            <person name="Gupta V."/>
            <person name="Kumar D."/>
            <person name="Ravi V."/>
            <person name="Vij S."/>
            <person name="Kapur A."/>
            <person name="Khurana P."/>
            <person name="Khurana P."/>
            <person name="Khurana J.P."/>
            <person name="Tyagi A.K."/>
            <person name="Gaikwad K."/>
            <person name="Singh A."/>
            <person name="Dalal V."/>
            <person name="Srivastava S."/>
            <person name="Dixit A."/>
            <person name="Pal A.K."/>
            <person name="Ghazi I.A."/>
            <person name="Yadav M."/>
            <person name="Pandit A."/>
            <person name="Bhargava A."/>
            <person name="Sureshbabu K."/>
            <person name="Batra K."/>
            <person name="Sharma T.R."/>
            <person name="Mohapatra T."/>
            <person name="Singh N.K."/>
            <person name="Messing J."/>
            <person name="Nelson A.B."/>
            <person name="Fuks G."/>
            <person name="Kavchok S."/>
            <person name="Keizer G."/>
            <person name="Linton E."/>
            <person name="Llaca V."/>
            <person name="Song R."/>
            <person name="Tanyolac B."/>
            <person name="Young S."/>
            <person name="Ho-Il K."/>
            <person name="Hahn J.H."/>
            <person name="Sangsakoo G."/>
            <person name="Vanavichit A."/>
            <person name="de Mattos Luiz.A.T."/>
            <person name="Zimmer P.D."/>
            <person name="Malone G."/>
            <person name="Dellagostin O."/>
            <person name="de Oliveira A.C."/>
            <person name="Bevan M."/>
            <person name="Bancroft I."/>
            <person name="Minx P."/>
            <person name="Cordum H."/>
            <person name="Wilson R."/>
            <person name="Cheng Z."/>
            <person name="Jin W."/>
            <person name="Jiang J."/>
            <person name="Leong S.A."/>
            <person name="Iwama H."/>
            <person name="Gojobori T."/>
            <person name="Itoh T."/>
            <person name="Niimura Y."/>
            <person name="Fujii Y."/>
            <person name="Habara T."/>
            <person name="Sakai H."/>
            <person name="Sato Y."/>
            <person name="Wilson G."/>
            <person name="Kumar K."/>
            <person name="McCouch S."/>
            <person name="Juretic N."/>
            <person name="Hoen D."/>
            <person name="Wright S."/>
            <person name="Bruskiewich R."/>
            <person name="Bureau T."/>
            <person name="Miyao A."/>
            <person name="Hirochika H."/>
            <person name="Nishikawa T."/>
            <person name="Kadowaki K."/>
            <person name="Sugiura M."/>
            <person name="Burr B."/>
            <person name="Sasaki T."/>
        </authorList>
    </citation>
    <scope>NUCLEOTIDE SEQUENCE [LARGE SCALE GENOMIC DNA]</scope>
    <source>
        <strain evidence="2">cv. Nipponbare</strain>
    </source>
</reference>
<sequence>MATVASRGAALACRRLSRRLLSHSSSASVLPPLLGHFHQPMVVPPVSLATAPPEMEKLTVPVFHPLTASSSSPRLSLDFVPDLSHFSLYDSHHGLLLLRHHKCEYFNPRLFLVCDPVSRRHALFPPPPADEYAGGRIFGAALLSRQADAADGGLRFEAVCVAVDVDRPRAWVATYRDGECRWRALPRSRGVAIEFDPHWLEYLAVRAAGSLYWHICYNPCALALDTATLEFSFLRVPAMMFDGTSNTHKCRIGEMPEDGRLCVGSVERQELLLCVRGSGDGSDNGWVVERRVRIREVLDGVPWIPKNSFLRHFNLWLRDIDAGRTGKVFIGTLGYGIFSYDLNTGKLENLATEDEMQYGHPILPYFSAPVGFLASEQCLTVTNKSASYSTYCAQYCESGGGDRVARERRGGDRGVRMRRGMGMVDATHADGRRWLLILVAREIATDTVGEVIYQTQRYTKLIEGHSAIDAHRALPLSAPAALALHSIRALPLSGPATLAPHLIRQLQQAATIGDRHKLLCSAYWHSVNAPRHGGSVMGHEVIDRNREARHLRLYQDYFSNNPTYGPVLFRRRNRMSRPLFLRIMNAIEDHDDYFVQKRNAAGLIGFSCHQKVTAAMRQLAYGIAADALDEYLGIAESTAIESLRRFVKAVVQVFEHEYLRSPNENDTTRLLELGEDRGFPGMLGSIDCMHWKWKNCPTELHGMYQGHVHEPTIILEAVASKDLWIWHAFFGMPGSHNDINVLHRSPLFAKLAEGKAPEVNYSINGHDYMMGYYLADGIYPSWATFVKTIPEPHGNKRKYFAKAQEAVRKDVERAFGVLQARFAIVRGPARHWDEKTLGYIMKACVIMHNMIIEDEGEVDWEERFPEGGENVRVSHDEIPDLDDFIQMHKKIRDDETHYQLREDLVEHLWQHYPDKY</sequence>
<dbReference type="GO" id="GO:0005840">
    <property type="term" value="C:ribosome"/>
    <property type="evidence" value="ECO:0007669"/>
    <property type="project" value="UniProtKB-KW"/>
</dbReference>
<dbReference type="InterPro" id="IPR006912">
    <property type="entry name" value="Harbinger_derived_prot"/>
</dbReference>
<evidence type="ECO:0000313" key="1">
    <source>
        <dbReference type="EMBL" id="BAD23759.1"/>
    </source>
</evidence>
<gene>
    <name evidence="1" type="primary">B1279D09.22</name>
</gene>
<organism evidence="1 2">
    <name type="scientific">Oryza sativa subsp. japonica</name>
    <name type="common">Rice</name>
    <dbReference type="NCBI Taxonomy" id="39947"/>
    <lineage>
        <taxon>Eukaryota</taxon>
        <taxon>Viridiplantae</taxon>
        <taxon>Streptophyta</taxon>
        <taxon>Embryophyta</taxon>
        <taxon>Tracheophyta</taxon>
        <taxon>Spermatophyta</taxon>
        <taxon>Magnoliopsida</taxon>
        <taxon>Liliopsida</taxon>
        <taxon>Poales</taxon>
        <taxon>Poaceae</taxon>
        <taxon>BOP clade</taxon>
        <taxon>Oryzoideae</taxon>
        <taxon>Oryzeae</taxon>
        <taxon>Oryzinae</taxon>
        <taxon>Oryza</taxon>
        <taxon>Oryza sativa</taxon>
    </lineage>
</organism>
<keyword evidence="1" id="KW-0689">Ribosomal protein</keyword>
<dbReference type="EMBL" id="AP006441">
    <property type="protein sequence ID" value="BAD23759.1"/>
    <property type="molecule type" value="Genomic_DNA"/>
</dbReference>
<dbReference type="HOGENOM" id="CLU_024027_2_0_1"/>
<keyword evidence="1" id="KW-0687">Ribonucleoprotein</keyword>